<dbReference type="EMBL" id="GIFC01001848">
    <property type="protein sequence ID" value="MXU83931.1"/>
    <property type="molecule type" value="Transcribed_RNA"/>
</dbReference>
<protein>
    <submittedName>
        <fullName evidence="2">Putative secreted protein</fullName>
    </submittedName>
</protein>
<evidence type="ECO:0000256" key="1">
    <source>
        <dbReference type="SAM" id="SignalP"/>
    </source>
</evidence>
<accession>A0A6B0U0W0</accession>
<dbReference type="AlphaFoldDB" id="A0A6B0U0W0"/>
<feature type="signal peptide" evidence="1">
    <location>
        <begin position="1"/>
        <end position="16"/>
    </location>
</feature>
<keyword evidence="1" id="KW-0732">Signal</keyword>
<sequence length="78" mass="9060">MAFLFLFFLRFPTTVSRSVRLHLRIFVHAEALERTIYSIITTLVSNLKTKCGMYTTGRIILRTRVLTARFTHATHNST</sequence>
<name>A0A6B0U0W0_IXORI</name>
<reference evidence="2" key="1">
    <citation type="submission" date="2019-12" db="EMBL/GenBank/DDBJ databases">
        <title>An insight into the sialome of adult female Ixodes ricinus ticks feeding for 6 days.</title>
        <authorList>
            <person name="Perner J."/>
            <person name="Ribeiro J.M.C."/>
        </authorList>
    </citation>
    <scope>NUCLEOTIDE SEQUENCE</scope>
    <source>
        <strain evidence="2">Semi-engorged</strain>
        <tissue evidence="2">Salivary glands</tissue>
    </source>
</reference>
<proteinExistence type="predicted"/>
<evidence type="ECO:0000313" key="2">
    <source>
        <dbReference type="EMBL" id="MXU83931.1"/>
    </source>
</evidence>
<organism evidence="2">
    <name type="scientific">Ixodes ricinus</name>
    <name type="common">Common tick</name>
    <name type="synonym">Acarus ricinus</name>
    <dbReference type="NCBI Taxonomy" id="34613"/>
    <lineage>
        <taxon>Eukaryota</taxon>
        <taxon>Metazoa</taxon>
        <taxon>Ecdysozoa</taxon>
        <taxon>Arthropoda</taxon>
        <taxon>Chelicerata</taxon>
        <taxon>Arachnida</taxon>
        <taxon>Acari</taxon>
        <taxon>Parasitiformes</taxon>
        <taxon>Ixodida</taxon>
        <taxon>Ixodoidea</taxon>
        <taxon>Ixodidae</taxon>
        <taxon>Ixodinae</taxon>
        <taxon>Ixodes</taxon>
    </lineage>
</organism>
<feature type="chain" id="PRO_5025666745" evidence="1">
    <location>
        <begin position="17"/>
        <end position="78"/>
    </location>
</feature>